<keyword evidence="2" id="KW-1185">Reference proteome</keyword>
<dbReference type="Proteomes" id="UP001198862">
    <property type="component" value="Unassembled WGS sequence"/>
</dbReference>
<comment type="caution">
    <text evidence="1">The sequence shown here is derived from an EMBL/GenBank/DDBJ whole genome shotgun (WGS) entry which is preliminary data.</text>
</comment>
<dbReference type="EMBL" id="JAJISD010000001">
    <property type="protein sequence ID" value="MCC8427411.1"/>
    <property type="molecule type" value="Genomic_DNA"/>
</dbReference>
<organism evidence="1 2">
    <name type="scientific">Reyranella aquatilis</name>
    <dbReference type="NCBI Taxonomy" id="2035356"/>
    <lineage>
        <taxon>Bacteria</taxon>
        <taxon>Pseudomonadati</taxon>
        <taxon>Pseudomonadota</taxon>
        <taxon>Alphaproteobacteria</taxon>
        <taxon>Hyphomicrobiales</taxon>
        <taxon>Reyranellaceae</taxon>
        <taxon>Reyranella</taxon>
    </lineage>
</organism>
<evidence type="ECO:0000313" key="2">
    <source>
        <dbReference type="Proteomes" id="UP001198862"/>
    </source>
</evidence>
<accession>A0ABS8KP29</accession>
<proteinExistence type="predicted"/>
<evidence type="ECO:0000313" key="1">
    <source>
        <dbReference type="EMBL" id="MCC8427411.1"/>
    </source>
</evidence>
<gene>
    <name evidence="1" type="ORF">LJ725_00400</name>
</gene>
<protein>
    <recommendedName>
        <fullName evidence="3">Apea-like HEPN domain-containing protein</fullName>
    </recommendedName>
</protein>
<evidence type="ECO:0008006" key="3">
    <source>
        <dbReference type="Google" id="ProtNLM"/>
    </source>
</evidence>
<name>A0ABS8KP29_9HYPH</name>
<reference evidence="1 2" key="1">
    <citation type="submission" date="2021-11" db="EMBL/GenBank/DDBJ databases">
        <authorList>
            <person name="Lee D.-H."/>
            <person name="Kim S.-B."/>
        </authorList>
    </citation>
    <scope>NUCLEOTIDE SEQUENCE [LARGE SCALE GENOMIC DNA]</scope>
    <source>
        <strain evidence="1 2">KCTC 52223</strain>
    </source>
</reference>
<sequence>MIAFLRPFRIIDGPTSPAWEPTIEQINSRTWDYVELHRMVAQIDVGLPPPYNLAVARDGAFALPALPELRKGVDAAEFFNQHFAALLLGGIYCEAIAHDALDFGSIIDWSFIRVNTSAPANRFNQLARLQGASPIEAIALQEERRLLTSELDSAMLAGRAVMAAVPEMSGEFLLKGTTGFARRDWSSALANLWIVVEQITSNLWQSDVVGKARAEGAAAGRIDQLGDTRTWSTGPRHELLYQTGRIGTELLAALSTARRARNALAHRGSHPSEDAARAVYYSVIELLKIAASHTVLPLAQLDVQNHTLSDPFVPTGRTISGEPKYWMPIPKLPGEAELELLEGEARERGLI</sequence>